<dbReference type="EMBL" id="AMYD01002878">
    <property type="protein sequence ID" value="EQB47624.1"/>
    <property type="molecule type" value="Genomic_DNA"/>
</dbReference>
<reference evidence="2" key="1">
    <citation type="journal article" date="2013" name="Mol. Plant Microbe Interact.">
        <title>Global aspects of pacC regulation of pathogenicity genes in Colletotrichum gloeosporioides as revealed by transcriptome analysis.</title>
        <authorList>
            <person name="Alkan N."/>
            <person name="Meng X."/>
            <person name="Friedlander G."/>
            <person name="Reuveni E."/>
            <person name="Sukno S."/>
            <person name="Sherman A."/>
            <person name="Thon M."/>
            <person name="Fluhr R."/>
            <person name="Prusky D."/>
        </authorList>
    </citation>
    <scope>NUCLEOTIDE SEQUENCE [LARGE SCALE GENOMIC DNA]</scope>
    <source>
        <strain evidence="2">Cg-14</strain>
    </source>
</reference>
<dbReference type="AlphaFoldDB" id="T0K6L7"/>
<dbReference type="Proteomes" id="UP000015530">
    <property type="component" value="Unassembled WGS sequence"/>
</dbReference>
<accession>T0K6L7</accession>
<proteinExistence type="predicted"/>
<evidence type="ECO:0000313" key="2">
    <source>
        <dbReference type="Proteomes" id="UP000015530"/>
    </source>
</evidence>
<protein>
    <submittedName>
        <fullName evidence="1">Uncharacterized protein</fullName>
    </submittedName>
</protein>
<comment type="caution">
    <text evidence="1">The sequence shown here is derived from an EMBL/GenBank/DDBJ whole genome shotgun (WGS) entry which is preliminary data.</text>
</comment>
<sequence length="21" mass="1998">MISSASFGIINTACSIASGAP</sequence>
<gene>
    <name evidence="1" type="ORF">CGLO_13209</name>
</gene>
<organism evidence="1 2">
    <name type="scientific">Colletotrichum gloeosporioides (strain Cg-14)</name>
    <name type="common">Anthracnose fungus</name>
    <name type="synonym">Glomerella cingulata</name>
    <dbReference type="NCBI Taxonomy" id="1237896"/>
    <lineage>
        <taxon>Eukaryota</taxon>
        <taxon>Fungi</taxon>
        <taxon>Dikarya</taxon>
        <taxon>Ascomycota</taxon>
        <taxon>Pezizomycotina</taxon>
        <taxon>Sordariomycetes</taxon>
        <taxon>Hypocreomycetidae</taxon>
        <taxon>Glomerellales</taxon>
        <taxon>Glomerellaceae</taxon>
        <taxon>Colletotrichum</taxon>
        <taxon>Colletotrichum gloeosporioides species complex</taxon>
    </lineage>
</organism>
<name>T0K6L7_COLGC</name>
<evidence type="ECO:0000313" key="1">
    <source>
        <dbReference type="EMBL" id="EQB47624.1"/>
    </source>
</evidence>
<dbReference type="HOGENOM" id="CLU_3426875_0_0_1"/>